<dbReference type="RefSeq" id="WP_112085556.1">
    <property type="nucleotide sequence ID" value="NZ_QLSV01000004.1"/>
</dbReference>
<proteinExistence type="predicted"/>
<comment type="caution">
    <text evidence="2">The sequence shown here is derived from an EMBL/GenBank/DDBJ whole genome shotgun (WGS) entry which is preliminary data.</text>
</comment>
<dbReference type="GO" id="GO:0016740">
    <property type="term" value="F:transferase activity"/>
    <property type="evidence" value="ECO:0007669"/>
    <property type="project" value="UniProtKB-KW"/>
</dbReference>
<keyword evidence="3" id="KW-1185">Reference proteome</keyword>
<accession>A0A328X1M0</accession>
<dbReference type="Gene3D" id="3.40.50.2000">
    <property type="entry name" value="Glycogen Phosphorylase B"/>
    <property type="match status" value="1"/>
</dbReference>
<reference evidence="2 3" key="1">
    <citation type="submission" date="2018-06" db="EMBL/GenBank/DDBJ databases">
        <title>Genomic Encyclopedia of Type Strains, Phase III (KMG-III): the genomes of soil and plant-associated and newly described type strains.</title>
        <authorList>
            <person name="Whitman W."/>
        </authorList>
    </citation>
    <scope>NUCLEOTIDE SEQUENCE [LARGE SCALE GENOMIC DNA]</scope>
    <source>
        <strain evidence="2 3">CGMCC 1.12504</strain>
    </source>
</reference>
<evidence type="ECO:0000313" key="3">
    <source>
        <dbReference type="Proteomes" id="UP000249518"/>
    </source>
</evidence>
<feature type="domain" description="Spore protein YkvP/CgeB glycosyl transferase-like" evidence="1">
    <location>
        <begin position="254"/>
        <end position="372"/>
    </location>
</feature>
<dbReference type="InterPro" id="IPR055259">
    <property type="entry name" value="YkvP/CgeB_Glyco_trans-like"/>
</dbReference>
<dbReference type="AlphaFoldDB" id="A0A328X1M0"/>
<name>A0A328X1M0_9FLAO</name>
<gene>
    <name evidence="2" type="ORF">B0I10_104254</name>
</gene>
<dbReference type="OrthoDB" id="6638088at2"/>
<dbReference type="Proteomes" id="UP000249518">
    <property type="component" value="Unassembled WGS sequence"/>
</dbReference>
<organism evidence="2 3">
    <name type="scientific">Flavobacterium lacus</name>
    <dbReference type="NCBI Taxonomy" id="1353778"/>
    <lineage>
        <taxon>Bacteria</taxon>
        <taxon>Pseudomonadati</taxon>
        <taxon>Bacteroidota</taxon>
        <taxon>Flavobacteriia</taxon>
        <taxon>Flavobacteriales</taxon>
        <taxon>Flavobacteriaceae</taxon>
        <taxon>Flavobacterium</taxon>
    </lineage>
</organism>
<dbReference type="SUPFAM" id="SSF53756">
    <property type="entry name" value="UDP-Glycosyltransferase/glycogen phosphorylase"/>
    <property type="match status" value="1"/>
</dbReference>
<evidence type="ECO:0000313" key="2">
    <source>
        <dbReference type="EMBL" id="RAR49109.1"/>
    </source>
</evidence>
<keyword evidence="2" id="KW-0808">Transferase</keyword>
<dbReference type="EMBL" id="QLSV01000004">
    <property type="protein sequence ID" value="RAR49109.1"/>
    <property type="molecule type" value="Genomic_DNA"/>
</dbReference>
<dbReference type="Pfam" id="PF13524">
    <property type="entry name" value="Glyco_trans_1_2"/>
    <property type="match status" value="1"/>
</dbReference>
<evidence type="ECO:0000259" key="1">
    <source>
        <dbReference type="Pfam" id="PF13524"/>
    </source>
</evidence>
<sequence>MRILLIGEYSRLHNSLKEGLLELGHEVTLVSDGDDFKNYPNDLSFDAKWSKSKLLHYPRRAFHKFLKFDIAAFERGIRFYFLLPKLKHFDIVQLINEASVNTIVSFEIFLLKKIIAQNKKLFLLSSGADAICVQYMLDKKFNYSILTPFLENPTVSKEYPYILRYISKSHLKLHHFLFQRIKGVIASDFDYAIPLQGNEKFLGLIPNPINTVKIDYISTEIKHRIIIFLGINRHNYFKKGIYFFEEALQIIKEKYDEKVEIIITENIPYQDYISSYSKAHILLDQVYAYDQGYNALEAMAKGKVVFTGAEQEFTDFYQLTERVAINALPNVDELVKEMSFLIENPHEIVNIGKNARAFIEKEHDYVRIAKKYVSVWE</sequence>
<protein>
    <submittedName>
        <fullName evidence="2">Glycosyltransferase involved in cell wall biosynthesis</fullName>
    </submittedName>
</protein>